<dbReference type="EMBL" id="JAUMKJ010000108">
    <property type="protein sequence ID" value="MDO3682148.1"/>
    <property type="molecule type" value="Genomic_DNA"/>
</dbReference>
<organism evidence="1 2">
    <name type="scientific">Paenibacillus ehimensis</name>
    <dbReference type="NCBI Taxonomy" id="79264"/>
    <lineage>
        <taxon>Bacteria</taxon>
        <taxon>Bacillati</taxon>
        <taxon>Bacillota</taxon>
        <taxon>Bacilli</taxon>
        <taxon>Bacillales</taxon>
        <taxon>Paenibacillaceae</taxon>
        <taxon>Paenibacillus</taxon>
    </lineage>
</organism>
<accession>A0ABT8VME1</accession>
<evidence type="ECO:0000313" key="2">
    <source>
        <dbReference type="Proteomes" id="UP001168883"/>
    </source>
</evidence>
<sequence>MNRIETIDHGHRKLAHMLDTKIGTTFTITFGGDVSDARIRFVAPMLAKKEMKPKRRVTE</sequence>
<dbReference type="Proteomes" id="UP001168883">
    <property type="component" value="Unassembled WGS sequence"/>
</dbReference>
<name>A0ABT8VME1_9BACL</name>
<evidence type="ECO:0000313" key="1">
    <source>
        <dbReference type="EMBL" id="MDO3682148.1"/>
    </source>
</evidence>
<dbReference type="RefSeq" id="WP_302881587.1">
    <property type="nucleotide sequence ID" value="NZ_JAUMKJ010000108.1"/>
</dbReference>
<keyword evidence="2" id="KW-1185">Reference proteome</keyword>
<gene>
    <name evidence="1" type="ORF">Q3C12_34705</name>
</gene>
<protein>
    <submittedName>
        <fullName evidence="1">Uncharacterized protein</fullName>
    </submittedName>
</protein>
<reference evidence="1" key="1">
    <citation type="submission" date="2023-07" db="EMBL/GenBank/DDBJ databases">
        <authorList>
            <person name="Aktuganov G."/>
            <person name="Boyko T."/>
            <person name="Delegan Y."/>
            <person name="Galimzianova N."/>
            <person name="Gilvanova E."/>
            <person name="Korobov V."/>
            <person name="Kuzmina L."/>
            <person name="Melentiev A."/>
            <person name="Milman P."/>
            <person name="Ryabova A."/>
            <person name="Stupak E."/>
            <person name="Yasakov T."/>
            <person name="Zharikova N."/>
            <person name="Zhurenko E."/>
        </authorList>
    </citation>
    <scope>NUCLEOTIDE SEQUENCE</scope>
    <source>
        <strain evidence="1">IB-739</strain>
    </source>
</reference>
<comment type="caution">
    <text evidence="1">The sequence shown here is derived from an EMBL/GenBank/DDBJ whole genome shotgun (WGS) entry which is preliminary data.</text>
</comment>
<proteinExistence type="predicted"/>